<accession>A0ABS2S7W2</accession>
<feature type="transmembrane region" description="Helical" evidence="1">
    <location>
        <begin position="101"/>
        <end position="119"/>
    </location>
</feature>
<dbReference type="PANTHER" id="PTHR37309">
    <property type="entry name" value="SLR0284 PROTEIN"/>
    <property type="match status" value="1"/>
</dbReference>
<name>A0ABS2S7W2_9PSEU</name>
<reference evidence="2 3" key="1">
    <citation type="submission" date="2021-01" db="EMBL/GenBank/DDBJ databases">
        <title>Sequencing the genomes of 1000 actinobacteria strains.</title>
        <authorList>
            <person name="Klenk H.-P."/>
        </authorList>
    </citation>
    <scope>NUCLEOTIDE SEQUENCE [LARGE SCALE GENOMIC DNA]</scope>
    <source>
        <strain evidence="2 3">DSM 44581</strain>
    </source>
</reference>
<dbReference type="InterPro" id="IPR007165">
    <property type="entry name" value="Phage_holin_4_2"/>
</dbReference>
<feature type="transmembrane region" description="Helical" evidence="1">
    <location>
        <begin position="32"/>
        <end position="51"/>
    </location>
</feature>
<gene>
    <name evidence="2" type="ORF">JOE68_003196</name>
</gene>
<evidence type="ECO:0000256" key="1">
    <source>
        <dbReference type="SAM" id="Phobius"/>
    </source>
</evidence>
<keyword evidence="1" id="KW-0812">Transmembrane</keyword>
<dbReference type="PANTHER" id="PTHR37309:SF1">
    <property type="entry name" value="SLR0284 PROTEIN"/>
    <property type="match status" value="1"/>
</dbReference>
<sequence length="130" mass="13762">MGILVRVLLTAVAVWVSTVIPGIDLGEAPTPAKVGTLIGVALLFGLVNAVVKPVVKFLGCVFYLVTLGLIGLVVNALLFWLTGRLASGLGLPFEVTGFWPAFWGAIVVALTSWVLDLVYDRVTAGDRPTR</sequence>
<evidence type="ECO:0000313" key="2">
    <source>
        <dbReference type="EMBL" id="MBM7812331.1"/>
    </source>
</evidence>
<keyword evidence="1" id="KW-0472">Membrane</keyword>
<dbReference type="Proteomes" id="UP001195724">
    <property type="component" value="Unassembled WGS sequence"/>
</dbReference>
<dbReference type="EMBL" id="JAFBCL010000001">
    <property type="protein sequence ID" value="MBM7812331.1"/>
    <property type="molecule type" value="Genomic_DNA"/>
</dbReference>
<proteinExistence type="predicted"/>
<organism evidence="2 3">
    <name type="scientific">Saccharothrix algeriensis</name>
    <dbReference type="NCBI Taxonomy" id="173560"/>
    <lineage>
        <taxon>Bacteria</taxon>
        <taxon>Bacillati</taxon>
        <taxon>Actinomycetota</taxon>
        <taxon>Actinomycetes</taxon>
        <taxon>Pseudonocardiales</taxon>
        <taxon>Pseudonocardiaceae</taxon>
        <taxon>Saccharothrix</taxon>
    </lineage>
</organism>
<feature type="transmembrane region" description="Helical" evidence="1">
    <location>
        <begin position="58"/>
        <end position="81"/>
    </location>
</feature>
<keyword evidence="1" id="KW-1133">Transmembrane helix</keyword>
<dbReference type="Pfam" id="PF04020">
    <property type="entry name" value="Phage_holin_4_2"/>
    <property type="match status" value="1"/>
</dbReference>
<evidence type="ECO:0000313" key="3">
    <source>
        <dbReference type="Proteomes" id="UP001195724"/>
    </source>
</evidence>
<protein>
    <submittedName>
        <fullName evidence="2">Membrane protein</fullName>
    </submittedName>
</protein>
<comment type="caution">
    <text evidence="2">The sequence shown here is derived from an EMBL/GenBank/DDBJ whole genome shotgun (WGS) entry which is preliminary data.</text>
</comment>
<dbReference type="RefSeq" id="WP_204843110.1">
    <property type="nucleotide sequence ID" value="NZ_JAFBCL010000001.1"/>
</dbReference>
<keyword evidence="3" id="KW-1185">Reference proteome</keyword>